<reference evidence="1" key="2">
    <citation type="journal article" date="2021" name="PeerJ">
        <title>Extensive microbial diversity within the chicken gut microbiome revealed by metagenomics and culture.</title>
        <authorList>
            <person name="Gilroy R."/>
            <person name="Ravi A."/>
            <person name="Getino M."/>
            <person name="Pursley I."/>
            <person name="Horton D.L."/>
            <person name="Alikhan N.F."/>
            <person name="Baker D."/>
            <person name="Gharbi K."/>
            <person name="Hall N."/>
            <person name="Watson M."/>
            <person name="Adriaenssens E.M."/>
            <person name="Foster-Nyarko E."/>
            <person name="Jarju S."/>
            <person name="Secka A."/>
            <person name="Antonio M."/>
            <person name="Oren A."/>
            <person name="Chaudhuri R.R."/>
            <person name="La Ragione R."/>
            <person name="Hildebrand F."/>
            <person name="Pallen M.J."/>
        </authorList>
    </citation>
    <scope>NUCLEOTIDE SEQUENCE</scope>
    <source>
        <strain evidence="1">ChiW16-3235</strain>
    </source>
</reference>
<protein>
    <submittedName>
        <fullName evidence="1">Uncharacterized protein</fullName>
    </submittedName>
</protein>
<organism evidence="1 2">
    <name type="scientific">Candidatus Coproplasma avicola</name>
    <dbReference type="NCBI Taxonomy" id="2840744"/>
    <lineage>
        <taxon>Bacteria</taxon>
        <taxon>Bacillati</taxon>
        <taxon>Bacillota</taxon>
        <taxon>Clostridia</taxon>
        <taxon>Eubacteriales</taxon>
        <taxon>Candidatus Coproplasma</taxon>
    </lineage>
</organism>
<proteinExistence type="predicted"/>
<sequence length="391" mass="42658">MIEFTFADGEEMGAYDGKNVITFKSAFINNYKENAHGIARSKAWKTSGSGAIFRENYNDPSDLTFDSSVTGVYPAGEGDEVIYSFRINQTSGIYKKHVSDDKTPETHVINSVDMSFGGGSFNAAKGELAVSMGRGYYNSDIALFNVATGDYKTVTEGDTADEDPFISDDNADEIYYASRAVGRDAHGEFVEFAPSAIYRLNLSTMQLDEVVSSPKYSYFRPVAHGGGLYAIKAPSGKRRGNPLLEIVLIPYRILQGIVGFINVFVNAFAGKSLTSGGANPARGRDYDSRKIAIAGNLIDVEREAKANASKKDSDYGIVPKSWELVNIQSGEVLASGVADYDIAPDGTIYYTNGRRIFSLKDGKRTKICNTSLCLRINCRHEGKVSADLFNF</sequence>
<evidence type="ECO:0000313" key="1">
    <source>
        <dbReference type="EMBL" id="HIR67557.1"/>
    </source>
</evidence>
<name>A0A9D1E6S4_9FIRM</name>
<gene>
    <name evidence="1" type="ORF">IAB94_05880</name>
</gene>
<accession>A0A9D1E6S4</accession>
<evidence type="ECO:0000313" key="2">
    <source>
        <dbReference type="Proteomes" id="UP000823913"/>
    </source>
</evidence>
<dbReference type="Proteomes" id="UP000823913">
    <property type="component" value="Unassembled WGS sequence"/>
</dbReference>
<reference evidence="1" key="1">
    <citation type="submission" date="2020-10" db="EMBL/GenBank/DDBJ databases">
        <authorList>
            <person name="Gilroy R."/>
        </authorList>
    </citation>
    <scope>NUCLEOTIDE SEQUENCE</scope>
    <source>
        <strain evidence="1">ChiW16-3235</strain>
    </source>
</reference>
<dbReference type="EMBL" id="DVHK01000118">
    <property type="protein sequence ID" value="HIR67557.1"/>
    <property type="molecule type" value="Genomic_DNA"/>
</dbReference>
<comment type="caution">
    <text evidence="1">The sequence shown here is derived from an EMBL/GenBank/DDBJ whole genome shotgun (WGS) entry which is preliminary data.</text>
</comment>
<dbReference type="SUPFAM" id="SSF82171">
    <property type="entry name" value="DPP6 N-terminal domain-like"/>
    <property type="match status" value="1"/>
</dbReference>
<dbReference type="AlphaFoldDB" id="A0A9D1E6S4"/>